<dbReference type="GO" id="GO:0000103">
    <property type="term" value="P:sulfate assimilation"/>
    <property type="evidence" value="ECO:0007669"/>
    <property type="project" value="UniProtKB-UniRule"/>
</dbReference>
<comment type="caution">
    <text evidence="11">The sequence shown here is derived from an EMBL/GenBank/DDBJ whole genome shotgun (WGS) entry which is preliminary data.</text>
</comment>
<comment type="similarity">
    <text evidence="6 8">Belongs to the sulfate adenylyltransferase family.</text>
</comment>
<dbReference type="InterPro" id="IPR025980">
    <property type="entry name" value="ATP-Sase_PUA-like_dom"/>
</dbReference>
<evidence type="ECO:0000256" key="1">
    <source>
        <dbReference type="ARBA" id="ARBA00005048"/>
    </source>
</evidence>
<evidence type="ECO:0000313" key="11">
    <source>
        <dbReference type="EMBL" id="MCL7747136.1"/>
    </source>
</evidence>
<dbReference type="Pfam" id="PF14306">
    <property type="entry name" value="PUA_2"/>
    <property type="match status" value="1"/>
</dbReference>
<organism evidence="11 12">
    <name type="scientific">Halalkalibacter alkaliphilus</name>
    <dbReference type="NCBI Taxonomy" id="2917993"/>
    <lineage>
        <taxon>Bacteria</taxon>
        <taxon>Bacillati</taxon>
        <taxon>Bacillota</taxon>
        <taxon>Bacilli</taxon>
        <taxon>Bacillales</taxon>
        <taxon>Bacillaceae</taxon>
        <taxon>Halalkalibacter</taxon>
    </lineage>
</organism>
<dbReference type="InterPro" id="IPR002650">
    <property type="entry name" value="Sulphate_adenylyltransferase"/>
</dbReference>
<protein>
    <recommendedName>
        <fullName evidence="8">Sulfate adenylyltransferase</fullName>
        <ecNumber evidence="8">2.7.7.4</ecNumber>
    </recommendedName>
    <alternativeName>
        <fullName evidence="8">ATP-sulfurylase</fullName>
    </alternativeName>
    <alternativeName>
        <fullName evidence="8">Sulfate adenylate transferase</fullName>
        <shortName evidence="8">SAT</shortName>
    </alternativeName>
</protein>
<dbReference type="Pfam" id="PF01747">
    <property type="entry name" value="ATP-sulfurylase"/>
    <property type="match status" value="1"/>
</dbReference>
<dbReference type="GO" id="GO:0004781">
    <property type="term" value="F:sulfate adenylyltransferase (ATP) activity"/>
    <property type="evidence" value="ECO:0007669"/>
    <property type="project" value="UniProtKB-UniRule"/>
</dbReference>
<keyword evidence="12" id="KW-1185">Reference proteome</keyword>
<dbReference type="SUPFAM" id="SSF52374">
    <property type="entry name" value="Nucleotidylyl transferase"/>
    <property type="match status" value="1"/>
</dbReference>
<evidence type="ECO:0000259" key="9">
    <source>
        <dbReference type="Pfam" id="PF01747"/>
    </source>
</evidence>
<evidence type="ECO:0000259" key="10">
    <source>
        <dbReference type="Pfam" id="PF14306"/>
    </source>
</evidence>
<dbReference type="Proteomes" id="UP001139150">
    <property type="component" value="Unassembled WGS sequence"/>
</dbReference>
<evidence type="ECO:0000256" key="7">
    <source>
        <dbReference type="ARBA" id="ARBA00049370"/>
    </source>
</evidence>
<dbReference type="NCBIfam" id="NF003166">
    <property type="entry name" value="PRK04149.1"/>
    <property type="match status" value="1"/>
</dbReference>
<reference evidence="11" key="1">
    <citation type="submission" date="2022-02" db="EMBL/GenBank/DDBJ databases">
        <title>Halalkalibacter sp. nov. isolated from Lonar Lake, India.</title>
        <authorList>
            <person name="Joshi A."/>
            <person name="Thite S."/>
            <person name="Lodha T."/>
        </authorList>
    </citation>
    <scope>NUCLEOTIDE SEQUENCE</scope>
    <source>
        <strain evidence="11">MEB205</strain>
    </source>
</reference>
<evidence type="ECO:0000256" key="4">
    <source>
        <dbReference type="ARBA" id="ARBA00022741"/>
    </source>
</evidence>
<dbReference type="HAMAP" id="MF_00066">
    <property type="entry name" value="Sulf_adenylyltr"/>
    <property type="match status" value="1"/>
</dbReference>
<dbReference type="InterPro" id="IPR014729">
    <property type="entry name" value="Rossmann-like_a/b/a_fold"/>
</dbReference>
<keyword evidence="3 8" id="KW-0548">Nucleotidyltransferase</keyword>
<dbReference type="InterPro" id="IPR020792">
    <property type="entry name" value="SO4_adenylyltransferase_pro"/>
</dbReference>
<dbReference type="CDD" id="cd00517">
    <property type="entry name" value="ATPS"/>
    <property type="match status" value="1"/>
</dbReference>
<dbReference type="InterPro" id="IPR024951">
    <property type="entry name" value="Sulfurylase_cat_dom"/>
</dbReference>
<evidence type="ECO:0000256" key="3">
    <source>
        <dbReference type="ARBA" id="ARBA00022695"/>
    </source>
</evidence>
<dbReference type="PANTHER" id="PTHR43509:SF1">
    <property type="entry name" value="SULFATE ADENYLYLTRANSFERASE"/>
    <property type="match status" value="1"/>
</dbReference>
<feature type="domain" description="ATP-sulfurylase PUA-like" evidence="10">
    <location>
        <begin position="2"/>
        <end position="152"/>
    </location>
</feature>
<dbReference type="PANTHER" id="PTHR43509">
    <property type="match status" value="1"/>
</dbReference>
<dbReference type="AlphaFoldDB" id="A0A9X2CS29"/>
<dbReference type="InterPro" id="IPR015947">
    <property type="entry name" value="PUA-like_sf"/>
</dbReference>
<sequence length="378" mass="42545">MIQAHGGTLINRFDQSYDSSAVKKEIELDSFSLSDLELIGIGAFSPLTGFLGKEDYESVVHNMRLADGTVWSIPVTLPVSEEKAATLSVGEKAKLVFNGDVYGVIDIADIYTPDKKVEAEKVYRASDDAHPGVKKMFERPNVYVGGEITVTKRVKHERFETYYLDPKETRARFEELGWKRIVGFQTRNPVHRAHEYIQKSALEIVDGLFLNPLVGETKSDDIPADVRMESYEVLLEKYYPKDRVFLAVFPAAMRYAGPREAIFHAIVRQNYGCTHFIVGRDHAGVGDYYGTYDAQLIFSEFEEGELAISPLFFEHSFFCKACGNMASTKTCPHGKEDHVVLSGTKVRQMLSEGVVPPPEFSRREVVEVLIRGMQKVHA</sequence>
<gene>
    <name evidence="8 11" type="primary">sat</name>
    <name evidence="11" type="ORF">MF646_08370</name>
</gene>
<dbReference type="GO" id="GO:0070814">
    <property type="term" value="P:hydrogen sulfide biosynthetic process"/>
    <property type="evidence" value="ECO:0007669"/>
    <property type="project" value="UniProtKB-UniRule"/>
</dbReference>
<dbReference type="Gene3D" id="3.10.400.10">
    <property type="entry name" value="Sulfate adenylyltransferase"/>
    <property type="match status" value="1"/>
</dbReference>
<name>A0A9X2CS29_9BACI</name>
<dbReference type="GO" id="GO:0005524">
    <property type="term" value="F:ATP binding"/>
    <property type="evidence" value="ECO:0007669"/>
    <property type="project" value="UniProtKB-KW"/>
</dbReference>
<keyword evidence="5 8" id="KW-0067">ATP-binding</keyword>
<dbReference type="SUPFAM" id="SSF88697">
    <property type="entry name" value="PUA domain-like"/>
    <property type="match status" value="1"/>
</dbReference>
<dbReference type="RefSeq" id="WP_250096041.1">
    <property type="nucleotide sequence ID" value="NZ_JAKRYL010000007.1"/>
</dbReference>
<evidence type="ECO:0000256" key="5">
    <source>
        <dbReference type="ARBA" id="ARBA00022840"/>
    </source>
</evidence>
<keyword evidence="4 8" id="KW-0547">Nucleotide-binding</keyword>
<dbReference type="NCBIfam" id="TIGR00339">
    <property type="entry name" value="sopT"/>
    <property type="match status" value="1"/>
</dbReference>
<dbReference type="EMBL" id="JAKRYL010000007">
    <property type="protein sequence ID" value="MCL7747136.1"/>
    <property type="molecule type" value="Genomic_DNA"/>
</dbReference>
<accession>A0A9X2CS29</accession>
<dbReference type="EC" id="2.7.7.4" evidence="8"/>
<evidence type="ECO:0000256" key="8">
    <source>
        <dbReference type="HAMAP-Rule" id="MF_00066"/>
    </source>
</evidence>
<evidence type="ECO:0000256" key="6">
    <source>
        <dbReference type="ARBA" id="ARBA00037980"/>
    </source>
</evidence>
<proteinExistence type="inferred from homology"/>
<comment type="pathway">
    <text evidence="1 8">Sulfur metabolism; hydrogen sulfide biosynthesis; sulfite from sulfate: step 1/3.</text>
</comment>
<comment type="catalytic activity">
    <reaction evidence="7 8">
        <text>sulfate + ATP + H(+) = adenosine 5'-phosphosulfate + diphosphate</text>
        <dbReference type="Rhea" id="RHEA:18133"/>
        <dbReference type="ChEBI" id="CHEBI:15378"/>
        <dbReference type="ChEBI" id="CHEBI:16189"/>
        <dbReference type="ChEBI" id="CHEBI:30616"/>
        <dbReference type="ChEBI" id="CHEBI:33019"/>
        <dbReference type="ChEBI" id="CHEBI:58243"/>
        <dbReference type="EC" id="2.7.7.4"/>
    </reaction>
</comment>
<keyword evidence="2 8" id="KW-0808">Transferase</keyword>
<dbReference type="Gene3D" id="3.40.50.620">
    <property type="entry name" value="HUPs"/>
    <property type="match status" value="1"/>
</dbReference>
<evidence type="ECO:0000256" key="2">
    <source>
        <dbReference type="ARBA" id="ARBA00022679"/>
    </source>
</evidence>
<feature type="domain" description="Sulphate adenylyltransferase catalytic" evidence="9">
    <location>
        <begin position="161"/>
        <end position="371"/>
    </location>
</feature>
<evidence type="ECO:0000313" key="12">
    <source>
        <dbReference type="Proteomes" id="UP001139150"/>
    </source>
</evidence>